<dbReference type="Proteomes" id="UP000326268">
    <property type="component" value="Unassembled WGS sequence"/>
</dbReference>
<keyword evidence="1" id="KW-0812">Transmembrane</keyword>
<proteinExistence type="predicted"/>
<gene>
    <name evidence="2" type="ORF">BDV27DRAFT_9022</name>
</gene>
<feature type="transmembrane region" description="Helical" evidence="1">
    <location>
        <begin position="12"/>
        <end position="31"/>
    </location>
</feature>
<keyword evidence="1" id="KW-1133">Transmembrane helix</keyword>
<organism evidence="2 3">
    <name type="scientific">Aspergillus caelatus</name>
    <dbReference type="NCBI Taxonomy" id="61420"/>
    <lineage>
        <taxon>Eukaryota</taxon>
        <taxon>Fungi</taxon>
        <taxon>Dikarya</taxon>
        <taxon>Ascomycota</taxon>
        <taxon>Pezizomycotina</taxon>
        <taxon>Eurotiomycetes</taxon>
        <taxon>Eurotiomycetidae</taxon>
        <taxon>Eurotiales</taxon>
        <taxon>Aspergillaceae</taxon>
        <taxon>Aspergillus</taxon>
        <taxon>Aspergillus subgen. Circumdati</taxon>
    </lineage>
</organism>
<dbReference type="RefSeq" id="XP_031932446.1">
    <property type="nucleotide sequence ID" value="XM_032077907.1"/>
</dbReference>
<accession>A0A5N7AHY5</accession>
<protein>
    <submittedName>
        <fullName evidence="2">Uncharacterized protein</fullName>
    </submittedName>
</protein>
<keyword evidence="3" id="KW-1185">Reference proteome</keyword>
<sequence length="76" mass="9143">MSSFLSVLDVVIMNHARFVYLWYFSLSKYFFLSGRSNRSLEYCIWLEHMKHIVNAKEVKQSPWLARVIDQNESRLI</sequence>
<evidence type="ECO:0000256" key="1">
    <source>
        <dbReference type="SAM" id="Phobius"/>
    </source>
</evidence>
<keyword evidence="1" id="KW-0472">Membrane</keyword>
<dbReference type="AlphaFoldDB" id="A0A5N7AHY5"/>
<name>A0A5N7AHY5_9EURO</name>
<evidence type="ECO:0000313" key="3">
    <source>
        <dbReference type="Proteomes" id="UP000326268"/>
    </source>
</evidence>
<dbReference type="GeneID" id="43662353"/>
<evidence type="ECO:0000313" key="2">
    <source>
        <dbReference type="EMBL" id="KAE8369365.1"/>
    </source>
</evidence>
<reference evidence="2 3" key="1">
    <citation type="submission" date="2019-04" db="EMBL/GenBank/DDBJ databases">
        <title>Friends and foes A comparative genomics studyof 23 Aspergillus species from section Flavi.</title>
        <authorList>
            <consortium name="DOE Joint Genome Institute"/>
            <person name="Kjaerbolling I."/>
            <person name="Vesth T."/>
            <person name="Frisvad J.C."/>
            <person name="Nybo J.L."/>
            <person name="Theobald S."/>
            <person name="Kildgaard S."/>
            <person name="Isbrandt T."/>
            <person name="Kuo A."/>
            <person name="Sato A."/>
            <person name="Lyhne E.K."/>
            <person name="Kogle M.E."/>
            <person name="Wiebenga A."/>
            <person name="Kun R.S."/>
            <person name="Lubbers R.J."/>
            <person name="Makela M.R."/>
            <person name="Barry K."/>
            <person name="Chovatia M."/>
            <person name="Clum A."/>
            <person name="Daum C."/>
            <person name="Haridas S."/>
            <person name="He G."/>
            <person name="LaButti K."/>
            <person name="Lipzen A."/>
            <person name="Mondo S."/>
            <person name="Riley R."/>
            <person name="Salamov A."/>
            <person name="Simmons B.A."/>
            <person name="Magnuson J.K."/>
            <person name="Henrissat B."/>
            <person name="Mortensen U.H."/>
            <person name="Larsen T.O."/>
            <person name="Devries R.P."/>
            <person name="Grigoriev I.V."/>
            <person name="Machida M."/>
            <person name="Baker S.E."/>
            <person name="Andersen M.R."/>
        </authorList>
    </citation>
    <scope>NUCLEOTIDE SEQUENCE [LARGE SCALE GENOMIC DNA]</scope>
    <source>
        <strain evidence="2 3">CBS 763.97</strain>
    </source>
</reference>
<dbReference type="EMBL" id="ML737574">
    <property type="protein sequence ID" value="KAE8369365.1"/>
    <property type="molecule type" value="Genomic_DNA"/>
</dbReference>